<dbReference type="AlphaFoldDB" id="A0A6A6R2R4"/>
<organism evidence="1 2">
    <name type="scientific">Lophium mytilinum</name>
    <dbReference type="NCBI Taxonomy" id="390894"/>
    <lineage>
        <taxon>Eukaryota</taxon>
        <taxon>Fungi</taxon>
        <taxon>Dikarya</taxon>
        <taxon>Ascomycota</taxon>
        <taxon>Pezizomycotina</taxon>
        <taxon>Dothideomycetes</taxon>
        <taxon>Pleosporomycetidae</taxon>
        <taxon>Mytilinidiales</taxon>
        <taxon>Mytilinidiaceae</taxon>
        <taxon>Lophium</taxon>
    </lineage>
</organism>
<accession>A0A6A6R2R4</accession>
<dbReference type="Proteomes" id="UP000799750">
    <property type="component" value="Unassembled WGS sequence"/>
</dbReference>
<evidence type="ECO:0000313" key="1">
    <source>
        <dbReference type="EMBL" id="KAF2497697.1"/>
    </source>
</evidence>
<gene>
    <name evidence="1" type="ORF">BU16DRAFT_537320</name>
</gene>
<sequence length="175" mass="19341">MPCALGGPGVGGFKCRSNSQQARQLMGPSTATCCDDCLERMDDIPDRVRECLSNPEFGNVAIGTAERVKRLNAAVLEDVREEARLKGQGNYPCFWDKTAIDQDEDVKEILKTVSYYHEPNSGGLGRQEIQYGECADCKSRAAVAGNTFEWYRSDFLARKANGTSLANMKRPDYQG</sequence>
<keyword evidence="2" id="KW-1185">Reference proteome</keyword>
<reference evidence="1" key="1">
    <citation type="journal article" date="2020" name="Stud. Mycol.">
        <title>101 Dothideomycetes genomes: a test case for predicting lifestyles and emergence of pathogens.</title>
        <authorList>
            <person name="Haridas S."/>
            <person name="Albert R."/>
            <person name="Binder M."/>
            <person name="Bloem J."/>
            <person name="Labutti K."/>
            <person name="Salamov A."/>
            <person name="Andreopoulos B."/>
            <person name="Baker S."/>
            <person name="Barry K."/>
            <person name="Bills G."/>
            <person name="Bluhm B."/>
            <person name="Cannon C."/>
            <person name="Castanera R."/>
            <person name="Culley D."/>
            <person name="Daum C."/>
            <person name="Ezra D."/>
            <person name="Gonzalez J."/>
            <person name="Henrissat B."/>
            <person name="Kuo A."/>
            <person name="Liang C."/>
            <person name="Lipzen A."/>
            <person name="Lutzoni F."/>
            <person name="Magnuson J."/>
            <person name="Mondo S."/>
            <person name="Nolan M."/>
            <person name="Ohm R."/>
            <person name="Pangilinan J."/>
            <person name="Park H.-J."/>
            <person name="Ramirez L."/>
            <person name="Alfaro M."/>
            <person name="Sun H."/>
            <person name="Tritt A."/>
            <person name="Yoshinaga Y."/>
            <person name="Zwiers L.-H."/>
            <person name="Turgeon B."/>
            <person name="Goodwin S."/>
            <person name="Spatafora J."/>
            <person name="Crous P."/>
            <person name="Grigoriev I."/>
        </authorList>
    </citation>
    <scope>NUCLEOTIDE SEQUENCE</scope>
    <source>
        <strain evidence="1">CBS 269.34</strain>
    </source>
</reference>
<dbReference type="EMBL" id="MU004186">
    <property type="protein sequence ID" value="KAF2497697.1"/>
    <property type="molecule type" value="Genomic_DNA"/>
</dbReference>
<protein>
    <submittedName>
        <fullName evidence="1">Uncharacterized protein</fullName>
    </submittedName>
</protein>
<name>A0A6A6R2R4_9PEZI</name>
<evidence type="ECO:0000313" key="2">
    <source>
        <dbReference type="Proteomes" id="UP000799750"/>
    </source>
</evidence>
<proteinExistence type="predicted"/>